<dbReference type="PROSITE" id="PS51708">
    <property type="entry name" value="CHAD"/>
    <property type="match status" value="1"/>
</dbReference>
<evidence type="ECO:0000313" key="2">
    <source>
        <dbReference type="EMBL" id="GAA1964494.1"/>
    </source>
</evidence>
<keyword evidence="3" id="KW-1185">Reference proteome</keyword>
<sequence>MNPVPLLALPDVSRVWETEPVEITETYFDTAGLRLYARGVTLCRTVGGDAPGWHLDLGAESVPVTGTPGPPTVPRELRRLVNAFTRGDELEPVAKIQVNRTRDLALNDEGDVLVAVVLDTVSASSALDRTSTAWTERHVDPGTGGRVFARLAGQRCAAARASRTATVARVLGPRRHRSYRALTGRDLVLRYLRTQVAALPFLDCAVRREAPDAAVRIRETARRIRLVLEHCAPLIGGKKLTKTLRAELGWFASAFAPACDDEAQWPRLRAGLGRVPDSLGPDGAAVLVDEYFAARAADHRATVVEVLDSLRYRGLLDELDQVVLVLAEEPECDRPDLARLPAGEVLRDFVAGAGEQVGRRIAALVDAEERGVRSTAAHRALNAVRRFGCLLEVFAQDRPLLREVRTWQRSLEEHRAAVLAMRHLADLAKAAGEGSPVSAFVLLRQLEGDAAARSAADLAWHWRDGAPSSIHCGR</sequence>
<dbReference type="EMBL" id="BAAANN010000015">
    <property type="protein sequence ID" value="GAA1964494.1"/>
    <property type="molecule type" value="Genomic_DNA"/>
</dbReference>
<dbReference type="Gene3D" id="2.40.320.10">
    <property type="entry name" value="Hypothetical Protein Pfu-838710-001"/>
    <property type="match status" value="1"/>
</dbReference>
<protein>
    <recommendedName>
        <fullName evidence="1">CHAD domain-containing protein</fullName>
    </recommendedName>
</protein>
<gene>
    <name evidence="2" type="ORF">GCM10009754_40410</name>
</gene>
<evidence type="ECO:0000313" key="3">
    <source>
        <dbReference type="Proteomes" id="UP001501116"/>
    </source>
</evidence>
<accession>A0ABN2R6J7</accession>
<comment type="caution">
    <text evidence="2">The sequence shown here is derived from an EMBL/GenBank/DDBJ whole genome shotgun (WGS) entry which is preliminary data.</text>
</comment>
<dbReference type="InterPro" id="IPR038186">
    <property type="entry name" value="CHAD_dom_sf"/>
</dbReference>
<dbReference type="RefSeq" id="WP_344420723.1">
    <property type="nucleotide sequence ID" value="NZ_BAAANN010000015.1"/>
</dbReference>
<dbReference type="SMART" id="SM00880">
    <property type="entry name" value="CHAD"/>
    <property type="match status" value="1"/>
</dbReference>
<dbReference type="Proteomes" id="UP001501116">
    <property type="component" value="Unassembled WGS sequence"/>
</dbReference>
<evidence type="ECO:0000259" key="1">
    <source>
        <dbReference type="PROSITE" id="PS51708"/>
    </source>
</evidence>
<dbReference type="SUPFAM" id="SSF55154">
    <property type="entry name" value="CYTH-like phosphatases"/>
    <property type="match status" value="1"/>
</dbReference>
<dbReference type="Pfam" id="PF05235">
    <property type="entry name" value="CHAD"/>
    <property type="match status" value="1"/>
</dbReference>
<dbReference type="CDD" id="cd07374">
    <property type="entry name" value="CYTH-like_Pase"/>
    <property type="match status" value="1"/>
</dbReference>
<dbReference type="PANTHER" id="PTHR39339:SF1">
    <property type="entry name" value="CHAD DOMAIN-CONTAINING PROTEIN"/>
    <property type="match status" value="1"/>
</dbReference>
<dbReference type="Gene3D" id="1.40.20.10">
    <property type="entry name" value="CHAD domain"/>
    <property type="match status" value="1"/>
</dbReference>
<name>A0ABN2R6J7_9PSEU</name>
<feature type="domain" description="CHAD" evidence="1">
    <location>
        <begin position="181"/>
        <end position="465"/>
    </location>
</feature>
<dbReference type="PANTHER" id="PTHR39339">
    <property type="entry name" value="SLR1444 PROTEIN"/>
    <property type="match status" value="1"/>
</dbReference>
<dbReference type="InterPro" id="IPR007899">
    <property type="entry name" value="CHAD_dom"/>
</dbReference>
<organism evidence="2 3">
    <name type="scientific">Amycolatopsis minnesotensis</name>
    <dbReference type="NCBI Taxonomy" id="337894"/>
    <lineage>
        <taxon>Bacteria</taxon>
        <taxon>Bacillati</taxon>
        <taxon>Actinomycetota</taxon>
        <taxon>Actinomycetes</taxon>
        <taxon>Pseudonocardiales</taxon>
        <taxon>Pseudonocardiaceae</taxon>
        <taxon>Amycolatopsis</taxon>
    </lineage>
</organism>
<proteinExistence type="predicted"/>
<dbReference type="InterPro" id="IPR033469">
    <property type="entry name" value="CYTH-like_dom_sf"/>
</dbReference>
<reference evidence="2 3" key="1">
    <citation type="journal article" date="2019" name="Int. J. Syst. Evol. Microbiol.">
        <title>The Global Catalogue of Microorganisms (GCM) 10K type strain sequencing project: providing services to taxonomists for standard genome sequencing and annotation.</title>
        <authorList>
            <consortium name="The Broad Institute Genomics Platform"/>
            <consortium name="The Broad Institute Genome Sequencing Center for Infectious Disease"/>
            <person name="Wu L."/>
            <person name="Ma J."/>
        </authorList>
    </citation>
    <scope>NUCLEOTIDE SEQUENCE [LARGE SCALE GENOMIC DNA]</scope>
    <source>
        <strain evidence="2 3">JCM 14545</strain>
    </source>
</reference>